<dbReference type="Gene3D" id="1.25.40.10">
    <property type="entry name" value="Tetratricopeptide repeat domain"/>
    <property type="match status" value="1"/>
</dbReference>
<dbReference type="RefSeq" id="WP_307243190.1">
    <property type="nucleotide sequence ID" value="NZ_JAUSQZ010000001.1"/>
</dbReference>
<evidence type="ECO:0000313" key="3">
    <source>
        <dbReference type="EMBL" id="MDP9827308.1"/>
    </source>
</evidence>
<reference evidence="3 4" key="1">
    <citation type="submission" date="2023-07" db="EMBL/GenBank/DDBJ databases">
        <title>Sequencing the genomes of 1000 actinobacteria strains.</title>
        <authorList>
            <person name="Klenk H.-P."/>
        </authorList>
    </citation>
    <scope>NUCLEOTIDE SEQUENCE [LARGE SCALE GENOMIC DNA]</scope>
    <source>
        <strain evidence="3 4">DSM 44388</strain>
    </source>
</reference>
<gene>
    <name evidence="3" type="ORF">J2S57_003057</name>
</gene>
<feature type="region of interest" description="Disordered" evidence="1">
    <location>
        <begin position="1"/>
        <end position="22"/>
    </location>
</feature>
<feature type="domain" description="HTH cro/C1-type" evidence="2">
    <location>
        <begin position="9"/>
        <end position="45"/>
    </location>
</feature>
<sequence length="423" mass="46078">MTAENETDTGLSRNTVRRWESGERAPEPRYRKYLVIVFGMPADELGLLDPEELAMRPATNDDGIEVLWRLVSMFSGKGEMDRETFMKGLLAFGAAPLLPSLLTENTDVPARMAQQLNASGGLSSAVVDDFEAITLSQRHLYWSTAPLPLYTSVKAHVSLGQELLSAGGSQAETRRLATALSESAMLAGRIAFFDLKRVQPAESDLTLALQATEEAGDHALAAAVLAHVSFLAAHNGDASAARAALSAATAHSRHRTGPLTRAWLSCVEAEVMASVNDSDTSMRALNRAEGLLPDEGDEPDWLDFFDASRFAGFAGHAHHVLGNHEQARTHLETSLEQLDPDAAKQKAVIYADLAATHIDTDAEAAFTYAGKALDQLSESWYATGYDRVQEVRHQLTGQQQHRQVRELEDRMRSMVAVNGQRSV</sequence>
<dbReference type="Proteomes" id="UP001235712">
    <property type="component" value="Unassembled WGS sequence"/>
</dbReference>
<evidence type="ECO:0000259" key="2">
    <source>
        <dbReference type="PROSITE" id="PS50943"/>
    </source>
</evidence>
<evidence type="ECO:0000256" key="1">
    <source>
        <dbReference type="SAM" id="MobiDB-lite"/>
    </source>
</evidence>
<organism evidence="3 4">
    <name type="scientific">Kineosporia succinea</name>
    <dbReference type="NCBI Taxonomy" id="84632"/>
    <lineage>
        <taxon>Bacteria</taxon>
        <taxon>Bacillati</taxon>
        <taxon>Actinomycetota</taxon>
        <taxon>Actinomycetes</taxon>
        <taxon>Kineosporiales</taxon>
        <taxon>Kineosporiaceae</taxon>
        <taxon>Kineosporia</taxon>
    </lineage>
</organism>
<dbReference type="EMBL" id="JAUSQZ010000001">
    <property type="protein sequence ID" value="MDP9827308.1"/>
    <property type="molecule type" value="Genomic_DNA"/>
</dbReference>
<proteinExistence type="predicted"/>
<dbReference type="CDD" id="cd00093">
    <property type="entry name" value="HTH_XRE"/>
    <property type="match status" value="1"/>
</dbReference>
<evidence type="ECO:0000313" key="4">
    <source>
        <dbReference type="Proteomes" id="UP001235712"/>
    </source>
</evidence>
<dbReference type="SUPFAM" id="SSF48452">
    <property type="entry name" value="TPR-like"/>
    <property type="match status" value="1"/>
</dbReference>
<dbReference type="PROSITE" id="PS50943">
    <property type="entry name" value="HTH_CROC1"/>
    <property type="match status" value="1"/>
</dbReference>
<dbReference type="InterPro" id="IPR011990">
    <property type="entry name" value="TPR-like_helical_dom_sf"/>
</dbReference>
<name>A0ABT9P3N4_9ACTN</name>
<comment type="caution">
    <text evidence="3">The sequence shown here is derived from an EMBL/GenBank/DDBJ whole genome shotgun (WGS) entry which is preliminary data.</text>
</comment>
<dbReference type="InterPro" id="IPR001387">
    <property type="entry name" value="Cro/C1-type_HTH"/>
</dbReference>
<accession>A0ABT9P3N4</accession>
<protein>
    <submittedName>
        <fullName evidence="3">Tetratricopeptide (TPR) repeat protein</fullName>
    </submittedName>
</protein>
<keyword evidence="4" id="KW-1185">Reference proteome</keyword>